<dbReference type="PANTHER" id="PTHR38446">
    <property type="entry name" value="BLL0914 PROTEIN"/>
    <property type="match status" value="1"/>
</dbReference>
<evidence type="ECO:0000313" key="3">
    <source>
        <dbReference type="Proteomes" id="UP001315686"/>
    </source>
</evidence>
<feature type="transmembrane region" description="Helical" evidence="1">
    <location>
        <begin position="107"/>
        <end position="123"/>
    </location>
</feature>
<dbReference type="EMBL" id="JADQAZ010000001">
    <property type="protein sequence ID" value="MBT0956585.1"/>
    <property type="molecule type" value="Genomic_DNA"/>
</dbReference>
<protein>
    <submittedName>
        <fullName evidence="2">DUF1304 domain-containing protein</fullName>
    </submittedName>
</protein>
<keyword evidence="3" id="KW-1185">Reference proteome</keyword>
<keyword evidence="1" id="KW-0472">Membrane</keyword>
<proteinExistence type="predicted"/>
<feature type="transmembrane region" description="Helical" evidence="1">
    <location>
        <begin position="80"/>
        <end position="101"/>
    </location>
</feature>
<dbReference type="PANTHER" id="PTHR38446:SF1">
    <property type="entry name" value="BLL0914 PROTEIN"/>
    <property type="match status" value="1"/>
</dbReference>
<organism evidence="2 3">
    <name type="scientific">Harenicola maris</name>
    <dbReference type="NCBI Taxonomy" id="2841044"/>
    <lineage>
        <taxon>Bacteria</taxon>
        <taxon>Pseudomonadati</taxon>
        <taxon>Pseudomonadota</taxon>
        <taxon>Alphaproteobacteria</taxon>
        <taxon>Rhodobacterales</taxon>
        <taxon>Paracoccaceae</taxon>
        <taxon>Harenicola</taxon>
    </lineage>
</organism>
<feature type="transmembrane region" description="Helical" evidence="1">
    <location>
        <begin position="53"/>
        <end position="73"/>
    </location>
</feature>
<gene>
    <name evidence="2" type="ORF">IV417_04245</name>
</gene>
<keyword evidence="1" id="KW-0812">Transmembrane</keyword>
<dbReference type="Proteomes" id="UP001315686">
    <property type="component" value="Unassembled WGS sequence"/>
</dbReference>
<comment type="caution">
    <text evidence="2">The sequence shown here is derived from an EMBL/GenBank/DDBJ whole genome shotgun (WGS) entry which is preliminary data.</text>
</comment>
<sequence length="129" mass="13739">MKPAKTAALALTALIALLHLYIAWFELFAWTSRGPVVFETFPPELFAQTTVMAANQGVYNAFLAAGLIWSLLIRDPKWQANIAACFLIFVAIAGAAAALTIALKTGMVQLLPALIALALLALSRRNAGA</sequence>
<keyword evidence="1" id="KW-1133">Transmembrane helix</keyword>
<dbReference type="Pfam" id="PF06993">
    <property type="entry name" value="DUF1304"/>
    <property type="match status" value="1"/>
</dbReference>
<dbReference type="InterPro" id="IPR009732">
    <property type="entry name" value="DUF1304"/>
</dbReference>
<evidence type="ECO:0000256" key="1">
    <source>
        <dbReference type="SAM" id="Phobius"/>
    </source>
</evidence>
<dbReference type="RefSeq" id="WP_327792783.1">
    <property type="nucleotide sequence ID" value="NZ_JADQAZ010000001.1"/>
</dbReference>
<name>A0AAP2CN18_9RHOB</name>
<evidence type="ECO:0000313" key="2">
    <source>
        <dbReference type="EMBL" id="MBT0956585.1"/>
    </source>
</evidence>
<dbReference type="AlphaFoldDB" id="A0AAP2CN18"/>
<accession>A0AAP2CN18</accession>
<reference evidence="2 3" key="1">
    <citation type="journal article" date="2021" name="Arch. Microbiol.">
        <title>Harenicola maris gen. nov., sp. nov. isolated from the Sea of Japan shallow sediments.</title>
        <authorList>
            <person name="Romanenko L.A."/>
            <person name="Kurilenko V.V."/>
            <person name="Chernysheva N.Y."/>
            <person name="Tekutyeva L.A."/>
            <person name="Velansky P.V."/>
            <person name="Svetashev V.I."/>
            <person name="Isaeva M.P."/>
        </authorList>
    </citation>
    <scope>NUCLEOTIDE SEQUENCE [LARGE SCALE GENOMIC DNA]</scope>
    <source>
        <strain evidence="2 3">KMM 3653</strain>
    </source>
</reference>